<comment type="caution">
    <text evidence="1">The sequence shown here is derived from an EMBL/GenBank/DDBJ whole genome shotgun (WGS) entry which is preliminary data.</text>
</comment>
<name>A0A258CV60_CAUVI</name>
<dbReference type="InterPro" id="IPR009051">
    <property type="entry name" value="Helical_ferredxn"/>
</dbReference>
<proteinExistence type="predicted"/>
<evidence type="ECO:0000313" key="2">
    <source>
        <dbReference type="Proteomes" id="UP000215616"/>
    </source>
</evidence>
<dbReference type="AlphaFoldDB" id="A0A258CV60"/>
<dbReference type="GO" id="GO:0009060">
    <property type="term" value="P:aerobic respiration"/>
    <property type="evidence" value="ECO:0007669"/>
    <property type="project" value="TreeGrafter"/>
</dbReference>
<dbReference type="GO" id="GO:0022904">
    <property type="term" value="P:respiratory electron transport chain"/>
    <property type="evidence" value="ECO:0007669"/>
    <property type="project" value="TreeGrafter"/>
</dbReference>
<dbReference type="SUPFAM" id="SSF46548">
    <property type="entry name" value="alpha-helical ferredoxin"/>
    <property type="match status" value="1"/>
</dbReference>
<gene>
    <name evidence="1" type="ORF">B7Z12_18195</name>
</gene>
<dbReference type="Gene3D" id="1.10.1060.10">
    <property type="entry name" value="Alpha-helical ferredoxin"/>
    <property type="match status" value="1"/>
</dbReference>
<feature type="non-terminal residue" evidence="1">
    <location>
        <position position="1"/>
    </location>
</feature>
<dbReference type="PANTHER" id="PTHR11921">
    <property type="entry name" value="SUCCINATE DEHYDROGENASE IRON-SULFUR PROTEIN"/>
    <property type="match status" value="1"/>
</dbReference>
<dbReference type="PANTHER" id="PTHR11921:SF29">
    <property type="entry name" value="SUCCINATE DEHYDROGENASE [UBIQUINONE] IRON-SULFUR SUBUNIT, MITOCHONDRIAL"/>
    <property type="match status" value="1"/>
</dbReference>
<sequence length="76" mass="8718">WWNGDKYLGPAALLHAYRWLIDSRDEATGDRLDALEDPFKLYRCHTIMNCAQVCPKGLNPAKAIAEIKKMMVERVV</sequence>
<evidence type="ECO:0000313" key="1">
    <source>
        <dbReference type="EMBL" id="OYW99368.1"/>
    </source>
</evidence>
<organism evidence="1 2">
    <name type="scientific">Caulobacter vibrioides</name>
    <name type="common">Caulobacter crescentus</name>
    <dbReference type="NCBI Taxonomy" id="155892"/>
    <lineage>
        <taxon>Bacteria</taxon>
        <taxon>Pseudomonadati</taxon>
        <taxon>Pseudomonadota</taxon>
        <taxon>Alphaproteobacteria</taxon>
        <taxon>Caulobacterales</taxon>
        <taxon>Caulobacteraceae</taxon>
        <taxon>Caulobacter</taxon>
    </lineage>
</organism>
<reference evidence="1 2" key="1">
    <citation type="submission" date="2017-03" db="EMBL/GenBank/DDBJ databases">
        <title>Lifting the veil on microbial sulfur biogeochemistry in mining wastewaters.</title>
        <authorList>
            <person name="Kantor R.S."/>
            <person name="Colenbrander Nelson T."/>
            <person name="Marshall S."/>
            <person name="Bennett D."/>
            <person name="Apte S."/>
            <person name="Camacho D."/>
            <person name="Thomas B.C."/>
            <person name="Warren L.A."/>
            <person name="Banfield J.F."/>
        </authorList>
    </citation>
    <scope>NUCLEOTIDE SEQUENCE [LARGE SCALE GENOMIC DNA]</scope>
    <source>
        <strain evidence="1">32-67-7</strain>
    </source>
</reference>
<dbReference type="InterPro" id="IPR050573">
    <property type="entry name" value="SDH/FRD_Iron-Sulfur"/>
</dbReference>
<dbReference type="EMBL" id="NCDQ01000405">
    <property type="protein sequence ID" value="OYW99368.1"/>
    <property type="molecule type" value="Genomic_DNA"/>
</dbReference>
<dbReference type="Proteomes" id="UP000215616">
    <property type="component" value="Unassembled WGS sequence"/>
</dbReference>
<dbReference type="GO" id="GO:0051536">
    <property type="term" value="F:iron-sulfur cluster binding"/>
    <property type="evidence" value="ECO:0007669"/>
    <property type="project" value="InterPro"/>
</dbReference>
<accession>A0A258CV60</accession>
<protein>
    <submittedName>
        <fullName evidence="1">Succinate dehydrogenase iron-sulfur subunit</fullName>
    </submittedName>
</protein>